<evidence type="ECO:0000313" key="7">
    <source>
        <dbReference type="Proteomes" id="UP000503462"/>
    </source>
</evidence>
<dbReference type="AlphaFoldDB" id="A0A6H0Y4U6"/>
<name>A0A6H0Y4U6_9PEZI</name>
<feature type="chain" id="PRO_5026266745" description="LysM domain-containing protein" evidence="4">
    <location>
        <begin position="21"/>
        <end position="570"/>
    </location>
</feature>
<dbReference type="InterPro" id="IPR052210">
    <property type="entry name" value="LysM1-like"/>
</dbReference>
<feature type="domain" description="LysM" evidence="5">
    <location>
        <begin position="432"/>
        <end position="482"/>
    </location>
</feature>
<dbReference type="Gene3D" id="3.10.350.10">
    <property type="entry name" value="LysM domain"/>
    <property type="match status" value="3"/>
</dbReference>
<keyword evidence="1" id="KW-0147">Chitin-binding</keyword>
<dbReference type="PROSITE" id="PS51782">
    <property type="entry name" value="LYSM"/>
    <property type="match status" value="2"/>
</dbReference>
<keyword evidence="2 4" id="KW-0732">Signal</keyword>
<keyword evidence="7" id="KW-1185">Reference proteome</keyword>
<evidence type="ECO:0000256" key="4">
    <source>
        <dbReference type="SAM" id="SignalP"/>
    </source>
</evidence>
<accession>A0A6H0Y4U6</accession>
<evidence type="ECO:0000256" key="2">
    <source>
        <dbReference type="ARBA" id="ARBA00022729"/>
    </source>
</evidence>
<dbReference type="OrthoDB" id="5985073at2759"/>
<protein>
    <recommendedName>
        <fullName evidence="5">LysM domain-containing protein</fullName>
    </recommendedName>
</protein>
<evidence type="ECO:0000313" key="6">
    <source>
        <dbReference type="EMBL" id="QIX02023.1"/>
    </source>
</evidence>
<dbReference type="PANTHER" id="PTHR34997:SF2">
    <property type="entry name" value="LYSM DOMAIN-CONTAINING PROTEIN-RELATED"/>
    <property type="match status" value="1"/>
</dbReference>
<keyword evidence="3" id="KW-0843">Virulence</keyword>
<dbReference type="GO" id="GO:0008061">
    <property type="term" value="F:chitin binding"/>
    <property type="evidence" value="ECO:0007669"/>
    <property type="project" value="UniProtKB-KW"/>
</dbReference>
<dbReference type="EMBL" id="CP051143">
    <property type="protein sequence ID" value="QIX02023.1"/>
    <property type="molecule type" value="Genomic_DNA"/>
</dbReference>
<dbReference type="Proteomes" id="UP000503462">
    <property type="component" value="Chromosome 5"/>
</dbReference>
<gene>
    <name evidence="6" type="ORF">AMS68_007540</name>
</gene>
<dbReference type="InterPro" id="IPR018392">
    <property type="entry name" value="LysM"/>
</dbReference>
<feature type="domain" description="LysM" evidence="5">
    <location>
        <begin position="321"/>
        <end position="369"/>
    </location>
</feature>
<dbReference type="InterPro" id="IPR036779">
    <property type="entry name" value="LysM_dom_sf"/>
</dbReference>
<evidence type="ECO:0000259" key="5">
    <source>
        <dbReference type="PROSITE" id="PS51782"/>
    </source>
</evidence>
<proteinExistence type="predicted"/>
<dbReference type="PANTHER" id="PTHR34997">
    <property type="entry name" value="AM15"/>
    <property type="match status" value="1"/>
</dbReference>
<sequence>MQWQWSVIAVLAANISPSWSFNMYPAVDASKLGKVFNLTTGCISALNTTLPACDQTLFSMAVQFDNYYWDNDNITDLCGTTCQPDANQWHWAVQDACDGQTITAYGKLLPAESISGRYLDSMNHLCLASSTSDQWCLPVSYSWTGSDVIRVDCTATPTDPSCTGDVSANTRLANLYNNSILCDNCFIDMMYQRVVSPYYPDTSQLEYLSDQLQDIGDICKTAIPAITVRADPDYYVAPPATSINVLPGASSTTTSSVTTTATCSGQTVTPPQRIRNIMIRQSNNCDSLSAKYGVTTGDLQYLTNSDTCTITSSVCLPAKCTLATVSGSQTCDSIAASISGNVTTTQFLNWNPHIQGLCDVPTQGQQVCVSPPGGTYKLAPPPLGSANAGNQQRGGQGGVVTPTTTVTSTVNGATVGPGPSPTQSGIASNCNNYALAKKGDDCYDFAIAHNIQPSDLYSWNLGLGANGANCSLQFQAGEYYCVGISGTTTTTTMRATTTSVSAPGPTQSGIVSNCNKYAKAASGTGCYDFATANSITQAQLYKWNTVLGPNGENCGTEFWANEYYCVGVSS</sequence>
<organism evidence="6 7">
    <name type="scientific">Peltaster fructicola</name>
    <dbReference type="NCBI Taxonomy" id="286661"/>
    <lineage>
        <taxon>Eukaryota</taxon>
        <taxon>Fungi</taxon>
        <taxon>Dikarya</taxon>
        <taxon>Ascomycota</taxon>
        <taxon>Pezizomycotina</taxon>
        <taxon>Dothideomycetes</taxon>
        <taxon>Dothideomycetes incertae sedis</taxon>
        <taxon>Peltaster</taxon>
    </lineage>
</organism>
<evidence type="ECO:0000256" key="3">
    <source>
        <dbReference type="ARBA" id="ARBA00023026"/>
    </source>
</evidence>
<evidence type="ECO:0000256" key="1">
    <source>
        <dbReference type="ARBA" id="ARBA00022669"/>
    </source>
</evidence>
<dbReference type="Pfam" id="PF01476">
    <property type="entry name" value="LysM"/>
    <property type="match status" value="1"/>
</dbReference>
<feature type="signal peptide" evidence="4">
    <location>
        <begin position="1"/>
        <end position="20"/>
    </location>
</feature>
<reference evidence="6 7" key="1">
    <citation type="journal article" date="2016" name="Sci. Rep.">
        <title>Peltaster fructicola genome reveals evolution from an invasive phytopathogen to an ectophytic parasite.</title>
        <authorList>
            <person name="Xu C."/>
            <person name="Chen H."/>
            <person name="Gleason M.L."/>
            <person name="Xu J.R."/>
            <person name="Liu H."/>
            <person name="Zhang R."/>
            <person name="Sun G."/>
        </authorList>
    </citation>
    <scope>NUCLEOTIDE SEQUENCE [LARGE SCALE GENOMIC DNA]</scope>
    <source>
        <strain evidence="6 7">LNHT1506</strain>
    </source>
</reference>